<feature type="transmembrane region" description="Helical" evidence="1">
    <location>
        <begin position="122"/>
        <end position="143"/>
    </location>
</feature>
<dbReference type="EMBL" id="JH370152">
    <property type="protein sequence ID" value="ELA41011.1"/>
    <property type="molecule type" value="Genomic_DNA"/>
</dbReference>
<dbReference type="OMA" id="LMACINI"/>
<protein>
    <submittedName>
        <fullName evidence="2">Uncharacterized protein</fullName>
    </submittedName>
</protein>
<gene>
    <name evidence="2" type="ORF">VICG_01970</name>
</gene>
<feature type="transmembrane region" description="Helical" evidence="1">
    <location>
        <begin position="87"/>
        <end position="110"/>
    </location>
</feature>
<keyword evidence="3" id="KW-1185">Reference proteome</keyword>
<keyword evidence="1" id="KW-0812">Transmembrane</keyword>
<name>L2GJH3_VITCO</name>
<proteinExistence type="predicted"/>
<dbReference type="VEuPathDB" id="MicrosporidiaDB:VICG_01970"/>
<reference evidence="3" key="1">
    <citation type="submission" date="2011-05" db="EMBL/GenBank/DDBJ databases">
        <title>The genome sequence of Vittaforma corneae strain ATCC 50505.</title>
        <authorList>
            <consortium name="The Broad Institute Genome Sequencing Platform"/>
            <person name="Cuomo C."/>
            <person name="Didier E."/>
            <person name="Bowers L."/>
            <person name="Young S.K."/>
            <person name="Zeng Q."/>
            <person name="Gargeya S."/>
            <person name="Fitzgerald M."/>
            <person name="Haas B."/>
            <person name="Abouelleil A."/>
            <person name="Alvarado L."/>
            <person name="Arachchi H.M."/>
            <person name="Berlin A."/>
            <person name="Chapman S.B."/>
            <person name="Gearin G."/>
            <person name="Goldberg J."/>
            <person name="Griggs A."/>
            <person name="Gujja S."/>
            <person name="Hansen M."/>
            <person name="Heiman D."/>
            <person name="Howarth C."/>
            <person name="Larimer J."/>
            <person name="Lui A."/>
            <person name="MacDonald P.J.P."/>
            <person name="McCowen C."/>
            <person name="Montmayeur A."/>
            <person name="Murphy C."/>
            <person name="Neiman D."/>
            <person name="Pearson M."/>
            <person name="Priest M."/>
            <person name="Roberts A."/>
            <person name="Saif S."/>
            <person name="Shea T."/>
            <person name="Sisk P."/>
            <person name="Stolte C."/>
            <person name="Sykes S."/>
            <person name="Wortman J."/>
            <person name="Nusbaum C."/>
            <person name="Birren B."/>
        </authorList>
    </citation>
    <scope>NUCLEOTIDE SEQUENCE [LARGE SCALE GENOMIC DNA]</scope>
    <source>
        <strain evidence="3">ATCC 50505</strain>
    </source>
</reference>
<dbReference type="GeneID" id="19882680"/>
<dbReference type="RefSeq" id="XP_007605415.1">
    <property type="nucleotide sequence ID" value="XM_007605353.1"/>
</dbReference>
<dbReference type="InParanoid" id="L2GJH3"/>
<sequence>MINENYGNVIFGLASISMLLGSIKHSEYISDNVELSEQYYFSFNIGIVITCLFANICLGIFALFILGNLCDFIQKMTVNLIGARQKLRVLAVLIFISFVFYSGSNTVCFMKSFVLSAVERKMAINSLIVSILQLVNMVAIHMVHPDVFGLKWIKEVREYDRNEKLKVTYL</sequence>
<dbReference type="Proteomes" id="UP000011082">
    <property type="component" value="Unassembled WGS sequence"/>
</dbReference>
<keyword evidence="1" id="KW-1133">Transmembrane helix</keyword>
<evidence type="ECO:0000313" key="3">
    <source>
        <dbReference type="Proteomes" id="UP000011082"/>
    </source>
</evidence>
<evidence type="ECO:0000313" key="2">
    <source>
        <dbReference type="EMBL" id="ELA41011.1"/>
    </source>
</evidence>
<feature type="transmembrane region" description="Helical" evidence="1">
    <location>
        <begin position="6"/>
        <end position="23"/>
    </location>
</feature>
<dbReference type="AlphaFoldDB" id="L2GJH3"/>
<keyword evidence="1" id="KW-0472">Membrane</keyword>
<organism evidence="2 3">
    <name type="scientific">Vittaforma corneae (strain ATCC 50505)</name>
    <name type="common">Microsporidian parasite</name>
    <name type="synonym">Nosema corneum</name>
    <dbReference type="NCBI Taxonomy" id="993615"/>
    <lineage>
        <taxon>Eukaryota</taxon>
        <taxon>Fungi</taxon>
        <taxon>Fungi incertae sedis</taxon>
        <taxon>Microsporidia</taxon>
        <taxon>Nosematidae</taxon>
        <taxon>Vittaforma</taxon>
    </lineage>
</organism>
<dbReference type="OrthoDB" id="2194916at2759"/>
<feature type="transmembrane region" description="Helical" evidence="1">
    <location>
        <begin position="43"/>
        <end position="67"/>
    </location>
</feature>
<accession>L2GJH3</accession>
<dbReference type="HOGENOM" id="CLU_1571822_0_0_1"/>
<evidence type="ECO:0000256" key="1">
    <source>
        <dbReference type="SAM" id="Phobius"/>
    </source>
</evidence>